<reference evidence="1" key="1">
    <citation type="journal article" date="2015" name="Nature">
        <title>Complex archaea that bridge the gap between prokaryotes and eukaryotes.</title>
        <authorList>
            <person name="Spang A."/>
            <person name="Saw J.H."/>
            <person name="Jorgensen S.L."/>
            <person name="Zaremba-Niedzwiedzka K."/>
            <person name="Martijn J."/>
            <person name="Lind A.E."/>
            <person name="van Eijk R."/>
            <person name="Schleper C."/>
            <person name="Guy L."/>
            <person name="Ettema T.J."/>
        </authorList>
    </citation>
    <scope>NUCLEOTIDE SEQUENCE</scope>
</reference>
<feature type="non-terminal residue" evidence="1">
    <location>
        <position position="1"/>
    </location>
</feature>
<sequence>VLRIEPHHILGLYNKGRTLAHLERFDEAIFISIRS</sequence>
<dbReference type="EMBL" id="LAZR01062747">
    <property type="protein sequence ID" value="KKK60892.1"/>
    <property type="molecule type" value="Genomic_DNA"/>
</dbReference>
<name>A0A0F8WVQ6_9ZZZZ</name>
<comment type="caution">
    <text evidence="1">The sequence shown here is derived from an EMBL/GenBank/DDBJ whole genome shotgun (WGS) entry which is preliminary data.</text>
</comment>
<dbReference type="AlphaFoldDB" id="A0A0F8WVQ6"/>
<dbReference type="SUPFAM" id="SSF48452">
    <property type="entry name" value="TPR-like"/>
    <property type="match status" value="1"/>
</dbReference>
<dbReference type="InterPro" id="IPR011990">
    <property type="entry name" value="TPR-like_helical_dom_sf"/>
</dbReference>
<evidence type="ECO:0000313" key="1">
    <source>
        <dbReference type="EMBL" id="KKK60892.1"/>
    </source>
</evidence>
<organism evidence="1">
    <name type="scientific">marine sediment metagenome</name>
    <dbReference type="NCBI Taxonomy" id="412755"/>
    <lineage>
        <taxon>unclassified sequences</taxon>
        <taxon>metagenomes</taxon>
        <taxon>ecological metagenomes</taxon>
    </lineage>
</organism>
<gene>
    <name evidence="1" type="ORF">LCGC14_3019830</name>
</gene>
<accession>A0A0F8WVQ6</accession>
<proteinExistence type="predicted"/>
<protein>
    <submittedName>
        <fullName evidence="1">Uncharacterized protein</fullName>
    </submittedName>
</protein>